<reference evidence="2" key="2">
    <citation type="submission" date="2020-11" db="EMBL/GenBank/DDBJ databases">
        <authorList>
            <person name="McCartney M.A."/>
            <person name="Auch B."/>
            <person name="Kono T."/>
            <person name="Mallez S."/>
            <person name="Becker A."/>
            <person name="Gohl D.M."/>
            <person name="Silverstein K.A.T."/>
            <person name="Koren S."/>
            <person name="Bechman K.B."/>
            <person name="Herman A."/>
            <person name="Abrahante J.E."/>
            <person name="Garbe J."/>
        </authorList>
    </citation>
    <scope>NUCLEOTIDE SEQUENCE</scope>
    <source>
        <strain evidence="2">Duluth1</strain>
        <tissue evidence="2">Whole animal</tissue>
    </source>
</reference>
<evidence type="ECO:0000313" key="2">
    <source>
        <dbReference type="EMBL" id="KAH3888212.1"/>
    </source>
</evidence>
<proteinExistence type="predicted"/>
<feature type="region of interest" description="Disordered" evidence="1">
    <location>
        <begin position="1"/>
        <end position="51"/>
    </location>
</feature>
<keyword evidence="3" id="KW-1185">Reference proteome</keyword>
<evidence type="ECO:0000256" key="1">
    <source>
        <dbReference type="SAM" id="MobiDB-lite"/>
    </source>
</evidence>
<comment type="caution">
    <text evidence="2">The sequence shown here is derived from an EMBL/GenBank/DDBJ whole genome shotgun (WGS) entry which is preliminary data.</text>
</comment>
<accession>A0A9D4S369</accession>
<name>A0A9D4S369_DREPO</name>
<dbReference type="Proteomes" id="UP000828390">
    <property type="component" value="Unassembled WGS sequence"/>
</dbReference>
<evidence type="ECO:0000313" key="3">
    <source>
        <dbReference type="Proteomes" id="UP000828390"/>
    </source>
</evidence>
<organism evidence="2 3">
    <name type="scientific">Dreissena polymorpha</name>
    <name type="common">Zebra mussel</name>
    <name type="synonym">Mytilus polymorpha</name>
    <dbReference type="NCBI Taxonomy" id="45954"/>
    <lineage>
        <taxon>Eukaryota</taxon>
        <taxon>Metazoa</taxon>
        <taxon>Spiralia</taxon>
        <taxon>Lophotrochozoa</taxon>
        <taxon>Mollusca</taxon>
        <taxon>Bivalvia</taxon>
        <taxon>Autobranchia</taxon>
        <taxon>Heteroconchia</taxon>
        <taxon>Euheterodonta</taxon>
        <taxon>Imparidentia</taxon>
        <taxon>Neoheterodontei</taxon>
        <taxon>Myida</taxon>
        <taxon>Dreissenoidea</taxon>
        <taxon>Dreissenidae</taxon>
        <taxon>Dreissena</taxon>
    </lineage>
</organism>
<protein>
    <submittedName>
        <fullName evidence="2">Uncharacterized protein</fullName>
    </submittedName>
</protein>
<feature type="compositionally biased region" description="Acidic residues" evidence="1">
    <location>
        <begin position="1"/>
        <end position="18"/>
    </location>
</feature>
<dbReference type="AlphaFoldDB" id="A0A9D4S369"/>
<gene>
    <name evidence="2" type="ORF">DPMN_012243</name>
</gene>
<dbReference type="EMBL" id="JAIWYP010000001">
    <property type="protein sequence ID" value="KAH3888212.1"/>
    <property type="molecule type" value="Genomic_DNA"/>
</dbReference>
<sequence>MEEVVQEGTDADGQEGEQEVNLVKENPVEDQIEAASNLGPSMETRRSTRTRKKPVWFQSYHVGQQQDMTRLLEMQLQSTNSKAELLRALLKQ</sequence>
<reference evidence="2" key="1">
    <citation type="journal article" date="2019" name="bioRxiv">
        <title>The Genome of the Zebra Mussel, Dreissena polymorpha: A Resource for Invasive Species Research.</title>
        <authorList>
            <person name="McCartney M.A."/>
            <person name="Auch B."/>
            <person name="Kono T."/>
            <person name="Mallez S."/>
            <person name="Zhang Y."/>
            <person name="Obille A."/>
            <person name="Becker A."/>
            <person name="Abrahante J.E."/>
            <person name="Garbe J."/>
            <person name="Badalamenti J.P."/>
            <person name="Herman A."/>
            <person name="Mangelson H."/>
            <person name="Liachko I."/>
            <person name="Sullivan S."/>
            <person name="Sone E.D."/>
            <person name="Koren S."/>
            <person name="Silverstein K.A.T."/>
            <person name="Beckman K.B."/>
            <person name="Gohl D.M."/>
        </authorList>
    </citation>
    <scope>NUCLEOTIDE SEQUENCE</scope>
    <source>
        <strain evidence="2">Duluth1</strain>
        <tissue evidence="2">Whole animal</tissue>
    </source>
</reference>